<dbReference type="AlphaFoldDB" id="A0A5B7JFZ8"/>
<dbReference type="Proteomes" id="UP000324222">
    <property type="component" value="Unassembled WGS sequence"/>
</dbReference>
<dbReference type="OrthoDB" id="6361724at2759"/>
<dbReference type="GO" id="GO:0015074">
    <property type="term" value="P:DNA integration"/>
    <property type="evidence" value="ECO:0007669"/>
    <property type="project" value="InterPro"/>
</dbReference>
<dbReference type="GO" id="GO:0003677">
    <property type="term" value="F:DNA binding"/>
    <property type="evidence" value="ECO:0007669"/>
    <property type="project" value="InterPro"/>
</dbReference>
<sequence>MDGDFARHVGRPPPPHCNEERCSHTPVLQCGASGHASHQTIGMLAVREQVRARGVSEEGVDIIMASWTAGTEKQYRPHFRRWSQLCSRWNITSINPNVSNIINFLSDTFHRNARYAISSLGIVVDGCRAGNHPLVIRFMKGVFNLRSPLPRYAATWDIQPVLRQLQSMHPLYMLSLKDLTLKLVMLMALTQAARVQTLHLLTIKGLCIEQDFIMVPLSGNIKQCRPQFNVCVIKFQTYPKDASLCVYGTLRQYLARTQELRQGMGQESYSLFLSFIKPHKAVTRDTIARWLRKMLDRSGVDTTTFTAGSVREAAASKAKAMAKAGWTRASTFAKFYDRHVGTTDPFQNAVQQ</sequence>
<evidence type="ECO:0008006" key="4">
    <source>
        <dbReference type="Google" id="ProtNLM"/>
    </source>
</evidence>
<evidence type="ECO:0000313" key="2">
    <source>
        <dbReference type="EMBL" id="MPC93505.1"/>
    </source>
</evidence>
<dbReference type="SUPFAM" id="SSF56349">
    <property type="entry name" value="DNA breaking-rejoining enzymes"/>
    <property type="match status" value="1"/>
</dbReference>
<evidence type="ECO:0000313" key="3">
    <source>
        <dbReference type="Proteomes" id="UP000324222"/>
    </source>
</evidence>
<dbReference type="GO" id="GO:0006310">
    <property type="term" value="P:DNA recombination"/>
    <property type="evidence" value="ECO:0007669"/>
    <property type="project" value="UniProtKB-KW"/>
</dbReference>
<dbReference type="InterPro" id="IPR013762">
    <property type="entry name" value="Integrase-like_cat_sf"/>
</dbReference>
<dbReference type="PANTHER" id="PTHR35617:SF3">
    <property type="entry name" value="CORE-BINDING (CB) DOMAIN-CONTAINING PROTEIN"/>
    <property type="match status" value="1"/>
</dbReference>
<organism evidence="2 3">
    <name type="scientific">Portunus trituberculatus</name>
    <name type="common">Swimming crab</name>
    <name type="synonym">Neptunus trituberculatus</name>
    <dbReference type="NCBI Taxonomy" id="210409"/>
    <lineage>
        <taxon>Eukaryota</taxon>
        <taxon>Metazoa</taxon>
        <taxon>Ecdysozoa</taxon>
        <taxon>Arthropoda</taxon>
        <taxon>Crustacea</taxon>
        <taxon>Multicrustacea</taxon>
        <taxon>Malacostraca</taxon>
        <taxon>Eumalacostraca</taxon>
        <taxon>Eucarida</taxon>
        <taxon>Decapoda</taxon>
        <taxon>Pleocyemata</taxon>
        <taxon>Brachyura</taxon>
        <taxon>Eubrachyura</taxon>
        <taxon>Portunoidea</taxon>
        <taxon>Portunidae</taxon>
        <taxon>Portuninae</taxon>
        <taxon>Portunus</taxon>
    </lineage>
</organism>
<evidence type="ECO:0000256" key="1">
    <source>
        <dbReference type="ARBA" id="ARBA00023172"/>
    </source>
</evidence>
<dbReference type="PANTHER" id="PTHR35617">
    <property type="entry name" value="PHAGE_INTEGRASE DOMAIN-CONTAINING PROTEIN"/>
    <property type="match status" value="1"/>
</dbReference>
<protein>
    <recommendedName>
        <fullName evidence="4">Tyr recombinase domain-containing protein</fullName>
    </recommendedName>
</protein>
<accession>A0A5B7JFZ8</accession>
<proteinExistence type="predicted"/>
<keyword evidence="3" id="KW-1185">Reference proteome</keyword>
<name>A0A5B7JFZ8_PORTR</name>
<reference evidence="2 3" key="1">
    <citation type="submission" date="2019-05" db="EMBL/GenBank/DDBJ databases">
        <title>Another draft genome of Portunus trituberculatus and its Hox gene families provides insights of decapod evolution.</title>
        <authorList>
            <person name="Jeong J.-H."/>
            <person name="Song I."/>
            <person name="Kim S."/>
            <person name="Choi T."/>
            <person name="Kim D."/>
            <person name="Ryu S."/>
            <person name="Kim W."/>
        </authorList>
    </citation>
    <scope>NUCLEOTIDE SEQUENCE [LARGE SCALE GENOMIC DNA]</scope>
    <source>
        <tissue evidence="2">Muscle</tissue>
    </source>
</reference>
<dbReference type="InterPro" id="IPR011010">
    <property type="entry name" value="DNA_brk_join_enz"/>
</dbReference>
<keyword evidence="1" id="KW-0233">DNA recombination</keyword>
<comment type="caution">
    <text evidence="2">The sequence shown here is derived from an EMBL/GenBank/DDBJ whole genome shotgun (WGS) entry which is preliminary data.</text>
</comment>
<gene>
    <name evidence="2" type="ORF">E2C01_088635</name>
</gene>
<dbReference type="SUPFAM" id="SSF47823">
    <property type="entry name" value="lambda integrase-like, N-terminal domain"/>
    <property type="match status" value="1"/>
</dbReference>
<dbReference type="Gene3D" id="1.10.443.10">
    <property type="entry name" value="Intergrase catalytic core"/>
    <property type="match status" value="1"/>
</dbReference>
<dbReference type="EMBL" id="VSRR010095070">
    <property type="protein sequence ID" value="MPC93505.1"/>
    <property type="molecule type" value="Genomic_DNA"/>
</dbReference>